<evidence type="ECO:0000259" key="2">
    <source>
        <dbReference type="Pfam" id="PF01370"/>
    </source>
</evidence>
<dbReference type="Pfam" id="PF08338">
    <property type="entry name" value="DUF1731"/>
    <property type="match status" value="1"/>
</dbReference>
<dbReference type="InterPro" id="IPR001509">
    <property type="entry name" value="Epimerase_deHydtase"/>
</dbReference>
<feature type="domain" description="DUF1731" evidence="3">
    <location>
        <begin position="256"/>
        <end position="304"/>
    </location>
</feature>
<dbReference type="InterPro" id="IPR013549">
    <property type="entry name" value="DUF1731"/>
</dbReference>
<keyword evidence="5" id="KW-1185">Reference proteome</keyword>
<proteinExistence type="inferred from homology"/>
<dbReference type="PANTHER" id="PTHR11092:SF0">
    <property type="entry name" value="EPIMERASE FAMILY PROTEIN SDR39U1"/>
    <property type="match status" value="1"/>
</dbReference>
<dbReference type="SUPFAM" id="SSF51735">
    <property type="entry name" value="NAD(P)-binding Rossmann-fold domains"/>
    <property type="match status" value="1"/>
</dbReference>
<dbReference type="RefSeq" id="WP_338687409.1">
    <property type="nucleotide sequence ID" value="NZ_AP024702.1"/>
</dbReference>
<dbReference type="Gene3D" id="3.40.50.720">
    <property type="entry name" value="NAD(P)-binding Rossmann-like Domain"/>
    <property type="match status" value="1"/>
</dbReference>
<sequence>MKGTVVIFGANGFIGRYLCRHFLQRGREVVAVARRKDGVPEGAMFLQWDGSSEGPWSLALEGAALVVNLAGRSVDCRYNEPNRAEILGSRTGSTRAIGRAIDACSVPPRVWMNASTATWYRHAEDQPQDEWKGEPGEGFSFEVARAWEESFFSAPVPAATRKLALRLGMVMANERGSVFDVLGRLTRSGLGGTMGKGCQRVSWMHMDDVISAIETLEANPLADGVFNLTAPCAPTNRELMAAFREVHAMPIGVPSPRWVLELGARALSTETELVLKSRWVEPHRLAGLGFRWKWPEPVPALADLLERPGLDGFFDVPPRRSVGVRAWTGSRGLSTA</sequence>
<reference evidence="4 5" key="1">
    <citation type="submission" date="2021-06" db="EMBL/GenBank/DDBJ databases">
        <title>Complete genome of Haloferula helveola possessing various polysaccharide degrading enzymes.</title>
        <authorList>
            <person name="Takami H."/>
            <person name="Huang C."/>
            <person name="Hamasaki K."/>
        </authorList>
    </citation>
    <scope>NUCLEOTIDE SEQUENCE [LARGE SCALE GENOMIC DNA]</scope>
    <source>
        <strain evidence="4 5">CN-1</strain>
    </source>
</reference>
<name>A0ABN6HIE3_9BACT</name>
<gene>
    <name evidence="4" type="ORF">HAHE_42980</name>
</gene>
<evidence type="ECO:0000259" key="3">
    <source>
        <dbReference type="Pfam" id="PF08338"/>
    </source>
</evidence>
<dbReference type="Pfam" id="PF01370">
    <property type="entry name" value="Epimerase"/>
    <property type="match status" value="1"/>
</dbReference>
<evidence type="ECO:0000313" key="4">
    <source>
        <dbReference type="EMBL" id="BCX50390.1"/>
    </source>
</evidence>
<feature type="domain" description="NAD-dependent epimerase/dehydratase" evidence="2">
    <location>
        <begin position="5"/>
        <end position="219"/>
    </location>
</feature>
<dbReference type="InterPro" id="IPR036291">
    <property type="entry name" value="NAD(P)-bd_dom_sf"/>
</dbReference>
<dbReference type="NCBIfam" id="TIGR01777">
    <property type="entry name" value="yfcH"/>
    <property type="match status" value="1"/>
</dbReference>
<dbReference type="EMBL" id="AP024702">
    <property type="protein sequence ID" value="BCX50390.1"/>
    <property type="molecule type" value="Genomic_DNA"/>
</dbReference>
<evidence type="ECO:0000256" key="1">
    <source>
        <dbReference type="ARBA" id="ARBA00009353"/>
    </source>
</evidence>
<protein>
    <submittedName>
        <fullName evidence="4">NAD-dependent epimerase</fullName>
    </submittedName>
</protein>
<dbReference type="PANTHER" id="PTHR11092">
    <property type="entry name" value="SUGAR NUCLEOTIDE EPIMERASE RELATED"/>
    <property type="match status" value="1"/>
</dbReference>
<dbReference type="Proteomes" id="UP001374893">
    <property type="component" value="Chromosome"/>
</dbReference>
<accession>A0ABN6HIE3</accession>
<organism evidence="4 5">
    <name type="scientific">Haloferula helveola</name>
    <dbReference type="NCBI Taxonomy" id="490095"/>
    <lineage>
        <taxon>Bacteria</taxon>
        <taxon>Pseudomonadati</taxon>
        <taxon>Verrucomicrobiota</taxon>
        <taxon>Verrucomicrobiia</taxon>
        <taxon>Verrucomicrobiales</taxon>
        <taxon>Verrucomicrobiaceae</taxon>
        <taxon>Haloferula</taxon>
    </lineage>
</organism>
<dbReference type="InterPro" id="IPR010099">
    <property type="entry name" value="SDR39U1"/>
</dbReference>
<comment type="similarity">
    <text evidence="1">Belongs to the NAD(P)-dependent epimerase/dehydratase family. SDR39U1 subfamily.</text>
</comment>
<evidence type="ECO:0000313" key="5">
    <source>
        <dbReference type="Proteomes" id="UP001374893"/>
    </source>
</evidence>